<dbReference type="HAMAP" id="MF_00422">
    <property type="entry name" value="SecE"/>
    <property type="match status" value="1"/>
</dbReference>
<keyword evidence="11" id="KW-1185">Reference proteome</keyword>
<evidence type="ECO:0000256" key="9">
    <source>
        <dbReference type="HAMAP-Rule" id="MF_00422"/>
    </source>
</evidence>
<dbReference type="EMBL" id="WKKI01000017">
    <property type="protein sequence ID" value="MRX72560.1"/>
    <property type="molecule type" value="Genomic_DNA"/>
</dbReference>
<evidence type="ECO:0000256" key="7">
    <source>
        <dbReference type="ARBA" id="ARBA00023010"/>
    </source>
</evidence>
<comment type="caution">
    <text evidence="10">The sequence shown here is derived from an EMBL/GenBank/DDBJ whole genome shotgun (WGS) entry which is preliminary data.</text>
</comment>
<evidence type="ECO:0000256" key="5">
    <source>
        <dbReference type="ARBA" id="ARBA00022927"/>
    </source>
</evidence>
<reference evidence="10 11" key="1">
    <citation type="submission" date="2019-11" db="EMBL/GenBank/DDBJ databases">
        <title>Bacillus lacus genome.</title>
        <authorList>
            <person name="Allen C.J."/>
            <person name="Newman J.D."/>
        </authorList>
    </citation>
    <scope>NUCLEOTIDE SEQUENCE [LARGE SCALE GENOMIC DNA]</scope>
    <source>
        <strain evidence="10 11">KCTC 33946</strain>
    </source>
</reference>
<dbReference type="Gene3D" id="1.20.5.1030">
    <property type="entry name" value="Preprotein translocase secy subunit"/>
    <property type="match status" value="1"/>
</dbReference>
<proteinExistence type="inferred from homology"/>
<evidence type="ECO:0000256" key="2">
    <source>
        <dbReference type="ARBA" id="ARBA00022448"/>
    </source>
</evidence>
<dbReference type="AlphaFoldDB" id="A0A7X2LXH1"/>
<dbReference type="Proteomes" id="UP000448867">
    <property type="component" value="Unassembled WGS sequence"/>
</dbReference>
<sequence>MQRLVNFLKDVSREMKKVSWPKGKELYRYTLTVLATVAFAAVFFSVVDLGISSLIRFILE</sequence>
<keyword evidence="4 9" id="KW-0812">Transmembrane</keyword>
<dbReference type="GO" id="GO:0065002">
    <property type="term" value="P:intracellular protein transmembrane transport"/>
    <property type="evidence" value="ECO:0007669"/>
    <property type="project" value="UniProtKB-UniRule"/>
</dbReference>
<dbReference type="PROSITE" id="PS01067">
    <property type="entry name" value="SECE_SEC61G"/>
    <property type="match status" value="1"/>
</dbReference>
<dbReference type="InterPro" id="IPR001901">
    <property type="entry name" value="Translocase_SecE/Sec61-g"/>
</dbReference>
<comment type="subunit">
    <text evidence="9">Component of the Sec protein translocase complex. Heterotrimer consisting of SecY, SecE and SecG subunits. The heterotrimers can form oligomers, although 1 heterotrimer is thought to be able to translocate proteins. Interacts with the ribosome. Interacts with SecDF, and other proteins may be involved. Interacts with SecA.</text>
</comment>
<name>A0A7X2LXH1_9BACI</name>
<evidence type="ECO:0000313" key="11">
    <source>
        <dbReference type="Proteomes" id="UP000448867"/>
    </source>
</evidence>
<dbReference type="NCBIfam" id="TIGR00964">
    <property type="entry name" value="secE_bact"/>
    <property type="match status" value="1"/>
</dbReference>
<evidence type="ECO:0000256" key="1">
    <source>
        <dbReference type="ARBA" id="ARBA00004370"/>
    </source>
</evidence>
<dbReference type="PANTHER" id="PTHR33910:SF1">
    <property type="entry name" value="PROTEIN TRANSLOCASE SUBUNIT SECE"/>
    <property type="match status" value="1"/>
</dbReference>
<keyword evidence="2 9" id="KW-0813">Transport</keyword>
<evidence type="ECO:0000256" key="3">
    <source>
        <dbReference type="ARBA" id="ARBA00022475"/>
    </source>
</evidence>
<evidence type="ECO:0000256" key="4">
    <source>
        <dbReference type="ARBA" id="ARBA00022692"/>
    </source>
</evidence>
<dbReference type="GO" id="GO:0008320">
    <property type="term" value="F:protein transmembrane transporter activity"/>
    <property type="evidence" value="ECO:0007669"/>
    <property type="project" value="UniProtKB-UniRule"/>
</dbReference>
<organism evidence="10 11">
    <name type="scientific">Metabacillus lacus</name>
    <dbReference type="NCBI Taxonomy" id="1983721"/>
    <lineage>
        <taxon>Bacteria</taxon>
        <taxon>Bacillati</taxon>
        <taxon>Bacillota</taxon>
        <taxon>Bacilli</taxon>
        <taxon>Bacillales</taxon>
        <taxon>Bacillaceae</taxon>
        <taxon>Metabacillus</taxon>
    </lineage>
</organism>
<keyword evidence="8 9" id="KW-0472">Membrane</keyword>
<accession>A0A7X2LXH1</accession>
<dbReference type="Pfam" id="PF00584">
    <property type="entry name" value="SecE"/>
    <property type="match status" value="1"/>
</dbReference>
<keyword evidence="3 9" id="KW-1003">Cell membrane</keyword>
<dbReference type="GO" id="GO:0006605">
    <property type="term" value="P:protein targeting"/>
    <property type="evidence" value="ECO:0007669"/>
    <property type="project" value="UniProtKB-UniRule"/>
</dbReference>
<keyword evidence="5 9" id="KW-0653">Protein transport</keyword>
<keyword evidence="7 9" id="KW-0811">Translocation</keyword>
<gene>
    <name evidence="9 10" type="primary">secE</name>
    <name evidence="10" type="ORF">GJU40_10420</name>
</gene>
<dbReference type="GO" id="GO:0009306">
    <property type="term" value="P:protein secretion"/>
    <property type="evidence" value="ECO:0007669"/>
    <property type="project" value="UniProtKB-UniRule"/>
</dbReference>
<dbReference type="GO" id="GO:0043952">
    <property type="term" value="P:protein transport by the Sec complex"/>
    <property type="evidence" value="ECO:0007669"/>
    <property type="project" value="UniProtKB-UniRule"/>
</dbReference>
<dbReference type="InterPro" id="IPR005807">
    <property type="entry name" value="SecE_bac"/>
</dbReference>
<protein>
    <recommendedName>
        <fullName evidence="9">Protein translocase subunit SecE</fullName>
    </recommendedName>
</protein>
<evidence type="ECO:0000256" key="6">
    <source>
        <dbReference type="ARBA" id="ARBA00022989"/>
    </source>
</evidence>
<feature type="transmembrane region" description="Helical" evidence="9">
    <location>
        <begin position="26"/>
        <end position="59"/>
    </location>
</feature>
<comment type="similarity">
    <text evidence="9">Belongs to the SecE/SEC61-gamma family.</text>
</comment>
<dbReference type="RefSeq" id="WP_154307717.1">
    <property type="nucleotide sequence ID" value="NZ_WKKI01000017.1"/>
</dbReference>
<evidence type="ECO:0000313" key="10">
    <source>
        <dbReference type="EMBL" id="MRX72560.1"/>
    </source>
</evidence>
<dbReference type="InterPro" id="IPR038379">
    <property type="entry name" value="SecE_sf"/>
</dbReference>
<comment type="subcellular location">
    <subcellularLocation>
        <location evidence="9">Cell membrane</location>
        <topology evidence="9">Single-pass membrane protein</topology>
    </subcellularLocation>
    <subcellularLocation>
        <location evidence="1">Membrane</location>
    </subcellularLocation>
</comment>
<dbReference type="PANTHER" id="PTHR33910">
    <property type="entry name" value="PROTEIN TRANSLOCASE SUBUNIT SECE"/>
    <property type="match status" value="1"/>
</dbReference>
<evidence type="ECO:0000256" key="8">
    <source>
        <dbReference type="ARBA" id="ARBA00023136"/>
    </source>
</evidence>
<comment type="function">
    <text evidence="9">Essential subunit of the Sec protein translocation channel SecYEG. Clamps together the 2 halves of SecY. May contact the channel plug during translocation.</text>
</comment>
<keyword evidence="6 9" id="KW-1133">Transmembrane helix</keyword>
<dbReference type="GO" id="GO:0005886">
    <property type="term" value="C:plasma membrane"/>
    <property type="evidence" value="ECO:0007669"/>
    <property type="project" value="UniProtKB-SubCell"/>
</dbReference>